<accession>A0ACC1YT86</accession>
<dbReference type="Proteomes" id="UP001164539">
    <property type="component" value="Chromosome 2"/>
</dbReference>
<evidence type="ECO:0000313" key="2">
    <source>
        <dbReference type="Proteomes" id="UP001164539"/>
    </source>
</evidence>
<gene>
    <name evidence="1" type="ORF">OWV82_005346</name>
</gene>
<dbReference type="EMBL" id="CM051395">
    <property type="protein sequence ID" value="KAJ4726676.1"/>
    <property type="molecule type" value="Genomic_DNA"/>
</dbReference>
<protein>
    <submittedName>
        <fullName evidence="1">Ribonuclease P protein subunit P38-related isoform 1</fullName>
    </submittedName>
</protein>
<reference evidence="1 2" key="1">
    <citation type="journal article" date="2023" name="Science">
        <title>Complex scaffold remodeling in plant triterpene biosynthesis.</title>
        <authorList>
            <person name="De La Pena R."/>
            <person name="Hodgson H."/>
            <person name="Liu J.C."/>
            <person name="Stephenson M.J."/>
            <person name="Martin A.C."/>
            <person name="Owen C."/>
            <person name="Harkess A."/>
            <person name="Leebens-Mack J."/>
            <person name="Jimenez L.E."/>
            <person name="Osbourn A."/>
            <person name="Sattely E.S."/>
        </authorList>
    </citation>
    <scope>NUCLEOTIDE SEQUENCE [LARGE SCALE GENOMIC DNA]</scope>
    <source>
        <strain evidence="2">cv. JPN11</strain>
        <tissue evidence="1">Leaf</tissue>
    </source>
</reference>
<organism evidence="1 2">
    <name type="scientific">Melia azedarach</name>
    <name type="common">Chinaberry tree</name>
    <dbReference type="NCBI Taxonomy" id="155640"/>
    <lineage>
        <taxon>Eukaryota</taxon>
        <taxon>Viridiplantae</taxon>
        <taxon>Streptophyta</taxon>
        <taxon>Embryophyta</taxon>
        <taxon>Tracheophyta</taxon>
        <taxon>Spermatophyta</taxon>
        <taxon>Magnoliopsida</taxon>
        <taxon>eudicotyledons</taxon>
        <taxon>Gunneridae</taxon>
        <taxon>Pentapetalae</taxon>
        <taxon>rosids</taxon>
        <taxon>malvids</taxon>
        <taxon>Sapindales</taxon>
        <taxon>Meliaceae</taxon>
        <taxon>Melia</taxon>
    </lineage>
</organism>
<sequence>MDEKGNSCSYLAVSEDKSDSLYSMYFGVSCAFFAIRLLSGPDRKDTKWYELHDKMLQGSAQLLGLLVRKVQREEANGEKCKLIQKLEAAQREIEELKKLRREDGKANEKVVGIFAAQEQSWLNEKKKLRQQIGALINELRVVEKNKDQSILELNEKLKEMELLVQSKDRILEEHEQKRKELEEKLTNAENITGELRETAKEEAQEHANEIRKHKTAFIELVSNQRQLEAEMGRTLRQVDATKQELELVLEQKEESVLLAQKLSVEIVKMRKDLDQKDKILSAMLRKSKLDTTEKQMLLREVKFSKAKRKQAELETERWKAASQSRHERHSLRSMFVGQANSRLDISSGARGTSHVGKTRSQQTDYVLECEHLELKNEPDVLSPPPDYYSAERNEEQADVKSLEGWVRMEAEKYATVIEKRHHLELEAFAEQMRLKDEKLEGYRWRLLSMEIESKRLQSHVEGLNHDVSQLRHDNMRLEALLLEREEELHSLKEQFLSQLKGLTCQKTILNSSLHDPALIHNAVWSKEKIIKRRSKEKGQETETNSAEKPQGKNTGTEEENTSNNMSKNVIIVQSPGEEFEEENDAVADCAIQEEKGSLVEVDTVEKLASSSQSLSKTNNSPWRMDLHALGVSYKIKRLKQQLVMLQRFTGNSGEETKSNDNMVKGFLLFISLLNKQVSRYQSLQGKTDDLCKRMHETDPEMNPEDSITARKKGDTKIREHFLEETFQLQRYIVSTGQKLIEVQSKIASGFTEFPEELEKFARFDKKRFADSMKTVFQEVQRGLEVRIARIIGELEGTLACEGMIHLRR</sequence>
<evidence type="ECO:0000313" key="1">
    <source>
        <dbReference type="EMBL" id="KAJ4726676.1"/>
    </source>
</evidence>
<keyword evidence="2" id="KW-1185">Reference proteome</keyword>
<comment type="caution">
    <text evidence="1">The sequence shown here is derived from an EMBL/GenBank/DDBJ whole genome shotgun (WGS) entry which is preliminary data.</text>
</comment>
<name>A0ACC1YT86_MELAZ</name>
<proteinExistence type="predicted"/>